<dbReference type="Gene3D" id="2.160.20.10">
    <property type="entry name" value="Single-stranded right-handed beta-helix, Pectin lyase-like"/>
    <property type="match status" value="1"/>
</dbReference>
<accession>A0A923HHH5</accession>
<dbReference type="Proteomes" id="UP000634011">
    <property type="component" value="Unassembled WGS sequence"/>
</dbReference>
<gene>
    <name evidence="3" type="ORF">H8K32_17115</name>
</gene>
<sequence>MKTKSKYQWKLSQTSRVAVLIGLACLSMRPVTAQIVTTGSTSVRNQNGVDIVNIVAPNSQGLSHNKYTQYNVGKQGVVLNNAVQSGQSQLAGQLGANSNFNGSAAKVILNEVISQNPSLLLGKQEVFGVVADYVLANPNGITCNGCGFINTPRASLIVGSANVNNGSLTDFSVGAGANKNAVLNVQGNVSAGKILDLIAPKIQISANINTDQTINVFAGRNNIALNGDDTLSIRTLTEPPPPPPPPGPTKVTVCLLGIICWDEIIPAPTPEPSPTPPQNPTAQVLDASIFGSMQTGKIRLFNTDNSATTKIQAQLIGKEFINTDIAGKLSISGSQLRAANADIKAGDILIGAIVNSDSKQTQDHKDGFHDLLTYWSHDTKDTSTTQSAIGTDIGISGNLNIQARNGKLEVDATSMQANNISLGGSQGVRIAGVTTTNSTSHEEKFWYEGSDNSTGFNNIYHSEDSYHGSTINANNININSYGTVELAGAKVAANNGILINADRVNLLSELTKKSDSSDKKVDAMMLVVVNKEQEDSNFYKEVNQHGSTVSAGGNLYINGNSGIASVGTKMTGSAVQLSGANLSFDQAISSVQSGDAHHTNGILNSPQYAHSTSKLDEKSLFSEITATQGDLNVNGSTISLVATNMKATGKATVNASNSLKMSGADEVHSTLVSEWTPSFDSYLIPDGATPQVSTDLPKTFAEFANLILNNDGGWQWRIGARFNGNTHDLINKTINRNGSRIASNGDININGGNQLIVAGSSISSVTGNANVKAQNISLSAEHNAVIHEDNKKTDGIGPYFTFGLDRIGAGVDLVTFQNNVKDETDKAQISSIQSKGNTIINAAQSLNNQGGALIAGNHLTVNANDIANSNASDFNIHTVVLADLGIEAEVFANLNPQVGARVAVFGDLEVKRDINGKSVASRMEGTDIAISANNSIMDIGTSYKTPGNININSSGTYLSKEAENLQMHIDDKARGKFEVQVYTTTFDDIAIKGIVSGQLNHTDTGTTQAVKTNFNAANLNINASNSLTSSADVAVTNNVNFSSNNLTNISFANDRSWENDGGFNATVGVGVDLIFDGPGGVIPVPMINLAGGFNYKKIADTKSVAANISGGNIFINGGNKAWVQGANITTPGDLTIKGPLAWYDRAYDTHHAEGVAIDGSFDFQFQIGKNFKFGVTADLDFIDESGTVGHGGTVNAKSMNVLANAKDTGALLAGTKIDADSVTVINRIGDVNLIAAQGDSYVADFGGGFEFGIGVGKGLESLKAGGRVDLTFDNQHTNDIGAISAKNINLTAGNNLTLQGTSITANTLSGSVGKDLTITSAVDRENKFRLLVDVALGGSPKPIKTAQDGANAVRDNLLNGDIFGFAGHAIFDGQFIDYLHTNKSLINIAKLDLPVGGNVMVQAASVNSGGGSNFASAPVSTGSNFDKDHRLALAFDVNSNIFKMVQQGIKDINAGKTPWIQASATWTDDVVTSYINLKQ</sequence>
<feature type="domain" description="Filamentous haemagglutinin FhaB/tRNA nuclease CdiA-like TPS" evidence="2">
    <location>
        <begin position="46"/>
        <end position="166"/>
    </location>
</feature>
<comment type="caution">
    <text evidence="3">The sequence shown here is derived from an EMBL/GenBank/DDBJ whole genome shotgun (WGS) entry which is preliminary data.</text>
</comment>
<evidence type="ECO:0000313" key="3">
    <source>
        <dbReference type="EMBL" id="MBC3863829.1"/>
    </source>
</evidence>
<dbReference type="GO" id="GO:0003824">
    <property type="term" value="F:catalytic activity"/>
    <property type="evidence" value="ECO:0007669"/>
    <property type="project" value="UniProtKB-ARBA"/>
</dbReference>
<organism evidence="3 4">
    <name type="scientific">Undibacterium jejuense</name>
    <dbReference type="NCBI Taxonomy" id="1344949"/>
    <lineage>
        <taxon>Bacteria</taxon>
        <taxon>Pseudomonadati</taxon>
        <taxon>Pseudomonadota</taxon>
        <taxon>Betaproteobacteria</taxon>
        <taxon>Burkholderiales</taxon>
        <taxon>Oxalobacteraceae</taxon>
        <taxon>Undibacterium</taxon>
    </lineage>
</organism>
<dbReference type="SMART" id="SM00912">
    <property type="entry name" value="Haemagg_act"/>
    <property type="match status" value="1"/>
</dbReference>
<dbReference type="InterPro" id="IPR012334">
    <property type="entry name" value="Pectin_lyas_fold"/>
</dbReference>
<evidence type="ECO:0000256" key="1">
    <source>
        <dbReference type="SAM" id="SignalP"/>
    </source>
</evidence>
<dbReference type="NCBIfam" id="TIGR01901">
    <property type="entry name" value="adhes_NPXG"/>
    <property type="match status" value="1"/>
</dbReference>
<dbReference type="RefSeq" id="WP_186913779.1">
    <property type="nucleotide sequence ID" value="NZ_JACOFV010000018.1"/>
</dbReference>
<protein>
    <submittedName>
        <fullName evidence="3">Hemagglutinin repeat-containing protein</fullName>
    </submittedName>
</protein>
<dbReference type="SUPFAM" id="SSF51126">
    <property type="entry name" value="Pectin lyase-like"/>
    <property type="match status" value="1"/>
</dbReference>
<dbReference type="Pfam" id="PF05860">
    <property type="entry name" value="TPS"/>
    <property type="match status" value="1"/>
</dbReference>
<keyword evidence="1" id="KW-0732">Signal</keyword>
<feature type="chain" id="PRO_5037265575" evidence="1">
    <location>
        <begin position="34"/>
        <end position="1479"/>
    </location>
</feature>
<name>A0A923HHH5_9BURK</name>
<dbReference type="EMBL" id="JACOFV010000018">
    <property type="protein sequence ID" value="MBC3863829.1"/>
    <property type="molecule type" value="Genomic_DNA"/>
</dbReference>
<evidence type="ECO:0000259" key="2">
    <source>
        <dbReference type="SMART" id="SM00912"/>
    </source>
</evidence>
<dbReference type="InterPro" id="IPR025157">
    <property type="entry name" value="Hemagglutinin_rpt"/>
</dbReference>
<dbReference type="InterPro" id="IPR011050">
    <property type="entry name" value="Pectin_lyase_fold/virulence"/>
</dbReference>
<feature type="signal peptide" evidence="1">
    <location>
        <begin position="1"/>
        <end position="33"/>
    </location>
</feature>
<proteinExistence type="predicted"/>
<dbReference type="InterPro" id="IPR008638">
    <property type="entry name" value="FhaB/CdiA-like_TPS"/>
</dbReference>
<keyword evidence="4" id="KW-1185">Reference proteome</keyword>
<dbReference type="Pfam" id="PF13332">
    <property type="entry name" value="Fil_haemagg_2"/>
    <property type="match status" value="1"/>
</dbReference>
<evidence type="ECO:0000313" key="4">
    <source>
        <dbReference type="Proteomes" id="UP000634011"/>
    </source>
</evidence>
<reference evidence="3" key="1">
    <citation type="submission" date="2020-08" db="EMBL/GenBank/DDBJ databases">
        <title>Novel species isolated from subtropical streams in China.</title>
        <authorList>
            <person name="Lu H."/>
        </authorList>
    </citation>
    <scope>NUCLEOTIDE SEQUENCE</scope>
    <source>
        <strain evidence="3">KACC 12607</strain>
    </source>
</reference>